<proteinExistence type="predicted"/>
<name>A0A0F3PK49_RICRH</name>
<dbReference type="EMBL" id="LAOC01000001">
    <property type="protein sequence ID" value="KJV79554.1"/>
    <property type="molecule type" value="Genomic_DNA"/>
</dbReference>
<organism evidence="1 2">
    <name type="scientific">Rickettsia rhipicephali str. Ect</name>
    <dbReference type="NCBI Taxonomy" id="1359199"/>
    <lineage>
        <taxon>Bacteria</taxon>
        <taxon>Pseudomonadati</taxon>
        <taxon>Pseudomonadota</taxon>
        <taxon>Alphaproteobacteria</taxon>
        <taxon>Rickettsiales</taxon>
        <taxon>Rickettsiaceae</taxon>
        <taxon>Rickettsieae</taxon>
        <taxon>Rickettsia</taxon>
        <taxon>spotted fever group</taxon>
    </lineage>
</organism>
<accession>A0A0F3PK49</accession>
<evidence type="ECO:0000313" key="1">
    <source>
        <dbReference type="EMBL" id="KJV79554.1"/>
    </source>
</evidence>
<evidence type="ECO:0000313" key="2">
    <source>
        <dbReference type="Proteomes" id="UP000033591"/>
    </source>
</evidence>
<dbReference type="PATRIC" id="fig|1359199.3.peg.1341"/>
<gene>
    <name evidence="1" type="ORF">RMAECT_1358</name>
</gene>
<dbReference type="Proteomes" id="UP000033591">
    <property type="component" value="Unassembled WGS sequence"/>
</dbReference>
<dbReference type="AlphaFoldDB" id="A0A0F3PK49"/>
<protein>
    <submittedName>
        <fullName evidence="1">Uncharacterized protein</fullName>
    </submittedName>
</protein>
<sequence length="44" mass="5186">MDSRLRGNDINDPFRQRLQVSEDDILLNLKGNKMTKTVVKNFQH</sequence>
<comment type="caution">
    <text evidence="1">The sequence shown here is derived from an EMBL/GenBank/DDBJ whole genome shotgun (WGS) entry which is preliminary data.</text>
</comment>
<reference evidence="1 2" key="1">
    <citation type="submission" date="2015-01" db="EMBL/GenBank/DDBJ databases">
        <title>Genome Sequencing of Rickettsiales.</title>
        <authorList>
            <person name="Daugherty S.C."/>
            <person name="Su Q."/>
            <person name="Abolude K."/>
            <person name="Beier-Sexton M."/>
            <person name="Carlyon J.A."/>
            <person name="Carter R."/>
            <person name="Day N.P."/>
            <person name="Dumler S.J."/>
            <person name="Dyachenko V."/>
            <person name="Godinez A."/>
            <person name="Kurtti T.J."/>
            <person name="Lichay M."/>
            <person name="Mullins K.E."/>
            <person name="Ott S."/>
            <person name="Pappas-Brown V."/>
            <person name="Paris D.H."/>
            <person name="Patel P."/>
            <person name="Richards A.L."/>
            <person name="Sadzewicz L."/>
            <person name="Sears K."/>
            <person name="Seidman D."/>
            <person name="Sengamalay N."/>
            <person name="Stenos J."/>
            <person name="Tallon L.J."/>
            <person name="Vincent G."/>
            <person name="Fraser C.M."/>
            <person name="Munderloh U."/>
            <person name="Dunning-Hotopp J.C."/>
        </authorList>
    </citation>
    <scope>NUCLEOTIDE SEQUENCE [LARGE SCALE GENOMIC DNA]</scope>
    <source>
        <strain evidence="1 2">Ect</strain>
    </source>
</reference>